<dbReference type="AlphaFoldDB" id="A0A8H4K5W7"/>
<proteinExistence type="predicted"/>
<dbReference type="Proteomes" id="UP000605986">
    <property type="component" value="Unassembled WGS sequence"/>
</dbReference>
<evidence type="ECO:0000313" key="2">
    <source>
        <dbReference type="EMBL" id="KAF4444267.1"/>
    </source>
</evidence>
<feature type="signal peptide" evidence="1">
    <location>
        <begin position="1"/>
        <end position="16"/>
    </location>
</feature>
<gene>
    <name evidence="2" type="ORF">F53441_11175</name>
</gene>
<evidence type="ECO:0000256" key="1">
    <source>
        <dbReference type="SAM" id="SignalP"/>
    </source>
</evidence>
<dbReference type="OrthoDB" id="5095083at2759"/>
<evidence type="ECO:0000313" key="3">
    <source>
        <dbReference type="Proteomes" id="UP000605986"/>
    </source>
</evidence>
<accession>A0A8H4K5W7</accession>
<reference evidence="2" key="1">
    <citation type="submission" date="2020-01" db="EMBL/GenBank/DDBJ databases">
        <title>Identification and distribution of gene clusters putatively required for synthesis of sphingolipid metabolism inhibitors in phylogenetically diverse species of the filamentous fungus Fusarium.</title>
        <authorList>
            <person name="Kim H.-S."/>
            <person name="Busman M."/>
            <person name="Brown D.W."/>
            <person name="Divon H."/>
            <person name="Uhlig S."/>
            <person name="Proctor R.H."/>
        </authorList>
    </citation>
    <scope>NUCLEOTIDE SEQUENCE</scope>
    <source>
        <strain evidence="2">NRRL 53441</strain>
    </source>
</reference>
<keyword evidence="3" id="KW-1185">Reference proteome</keyword>
<protein>
    <submittedName>
        <fullName evidence="2">Uncharacterized protein</fullName>
    </submittedName>
</protein>
<sequence>MKTAIFVTALFGAAVCAPVPAPIPESDIDIASHDLETRGSCPAGQSCVSGWCTVYTCVSTGTGTFCYNFNLQD</sequence>
<keyword evidence="1" id="KW-0732">Signal</keyword>
<organism evidence="2 3">
    <name type="scientific">Fusarium austroafricanum</name>
    <dbReference type="NCBI Taxonomy" id="2364996"/>
    <lineage>
        <taxon>Eukaryota</taxon>
        <taxon>Fungi</taxon>
        <taxon>Dikarya</taxon>
        <taxon>Ascomycota</taxon>
        <taxon>Pezizomycotina</taxon>
        <taxon>Sordariomycetes</taxon>
        <taxon>Hypocreomycetidae</taxon>
        <taxon>Hypocreales</taxon>
        <taxon>Nectriaceae</taxon>
        <taxon>Fusarium</taxon>
        <taxon>Fusarium concolor species complex</taxon>
    </lineage>
</organism>
<name>A0A8H4K5W7_9HYPO</name>
<dbReference type="EMBL" id="JAADJG010000555">
    <property type="protein sequence ID" value="KAF4444267.1"/>
    <property type="molecule type" value="Genomic_DNA"/>
</dbReference>
<feature type="chain" id="PRO_5034307936" evidence="1">
    <location>
        <begin position="17"/>
        <end position="73"/>
    </location>
</feature>
<comment type="caution">
    <text evidence="2">The sequence shown here is derived from an EMBL/GenBank/DDBJ whole genome shotgun (WGS) entry which is preliminary data.</text>
</comment>